<feature type="transmembrane region" description="Helical" evidence="1">
    <location>
        <begin position="12"/>
        <end position="34"/>
    </location>
</feature>
<feature type="transmembrane region" description="Helical" evidence="1">
    <location>
        <begin position="74"/>
        <end position="94"/>
    </location>
</feature>
<evidence type="ECO:0000313" key="3">
    <source>
        <dbReference type="Proteomes" id="UP000727907"/>
    </source>
</evidence>
<keyword evidence="1" id="KW-0472">Membrane</keyword>
<keyword evidence="1" id="KW-0812">Transmembrane</keyword>
<dbReference type="PROSITE" id="PS51257">
    <property type="entry name" value="PROKAR_LIPOPROTEIN"/>
    <property type="match status" value="1"/>
</dbReference>
<proteinExistence type="predicted"/>
<accession>A0ABS6ICM4</accession>
<protein>
    <recommendedName>
        <fullName evidence="4">ECF transporter S component</fullName>
    </recommendedName>
</protein>
<feature type="transmembrane region" description="Helical" evidence="1">
    <location>
        <begin position="146"/>
        <end position="173"/>
    </location>
</feature>
<dbReference type="Proteomes" id="UP000727907">
    <property type="component" value="Unassembled WGS sequence"/>
</dbReference>
<feature type="transmembrane region" description="Helical" evidence="1">
    <location>
        <begin position="101"/>
        <end position="126"/>
    </location>
</feature>
<feature type="transmembrane region" description="Helical" evidence="1">
    <location>
        <begin position="46"/>
        <end position="68"/>
    </location>
</feature>
<gene>
    <name evidence="2" type="ORF">KQ910_01165</name>
</gene>
<evidence type="ECO:0000313" key="2">
    <source>
        <dbReference type="EMBL" id="MBU8872348.1"/>
    </source>
</evidence>
<reference evidence="2 3" key="1">
    <citation type="submission" date="2021-06" db="EMBL/GenBank/DDBJ databases">
        <authorList>
            <person name="Lee D.H."/>
        </authorList>
    </citation>
    <scope>NUCLEOTIDE SEQUENCE [LARGE SCALE GENOMIC DNA]</scope>
    <source>
        <strain evidence="2 3">MMS21-HV4-11</strain>
    </source>
</reference>
<evidence type="ECO:0000256" key="1">
    <source>
        <dbReference type="SAM" id="Phobius"/>
    </source>
</evidence>
<sequence length="181" mass="18520">MLKVPPPHQMAITAACVALNLAVGTIANLLSLPLSLDTIGSLTGAALLPPALAIAVGAITAVLGWAVINPVYPYYIGTQISVVIAALAVMRLIGFDRLWKAVILGAVVAIVAVLVSAPVTVLVFGGATVPAMTANNAVPIASEQSIWSAVTIGGLLIEFADKLVVALIAWALVRRRLRGSA</sequence>
<comment type="caution">
    <text evidence="2">The sequence shown here is derived from an EMBL/GenBank/DDBJ whole genome shotgun (WGS) entry which is preliminary data.</text>
</comment>
<dbReference type="EMBL" id="JAHOPB010000001">
    <property type="protein sequence ID" value="MBU8872348.1"/>
    <property type="molecule type" value="Genomic_DNA"/>
</dbReference>
<keyword evidence="1" id="KW-1133">Transmembrane helix</keyword>
<evidence type="ECO:0008006" key="4">
    <source>
        <dbReference type="Google" id="ProtNLM"/>
    </source>
</evidence>
<organism evidence="2 3">
    <name type="scientific">Reyranella humidisoli</name>
    <dbReference type="NCBI Taxonomy" id="2849149"/>
    <lineage>
        <taxon>Bacteria</taxon>
        <taxon>Pseudomonadati</taxon>
        <taxon>Pseudomonadota</taxon>
        <taxon>Alphaproteobacteria</taxon>
        <taxon>Hyphomicrobiales</taxon>
        <taxon>Reyranellaceae</taxon>
        <taxon>Reyranella</taxon>
    </lineage>
</organism>
<dbReference type="RefSeq" id="WP_216956238.1">
    <property type="nucleotide sequence ID" value="NZ_JAHOPB010000001.1"/>
</dbReference>
<keyword evidence="3" id="KW-1185">Reference proteome</keyword>
<name>A0ABS6ICM4_9HYPH</name>